<accession>Q974D4</accession>
<proteinExistence type="predicted"/>
<dbReference type="PATRIC" id="fig|273063.9.peg.809"/>
<dbReference type="AlphaFoldDB" id="Q974D4"/>
<dbReference type="STRING" id="273063.STK_07170"/>
<protein>
    <recommendedName>
        <fullName evidence="3">PaREP1 family protein</fullName>
    </recommendedName>
</protein>
<dbReference type="Proteomes" id="UP000001015">
    <property type="component" value="Chromosome"/>
</dbReference>
<dbReference type="Pfam" id="PF05942">
    <property type="entry name" value="PaREP1"/>
    <property type="match status" value="1"/>
</dbReference>
<sequence>MNIIVAEELTKPWIDMKKYQEDRLKEAWYEADLAERLMNDGLLRNAAGKAYQAVKAYVAAVAVNFRPQLAKYFPGKKKISPSKEVEKVDWIIAIMPSSKLRKVVAIIGDDQLRLLTEIALDLHEFQYNGFDKDSEVSRYDSEEFVKKDILYIVNFIKSKVKG</sequence>
<evidence type="ECO:0000313" key="2">
    <source>
        <dbReference type="Proteomes" id="UP000001015"/>
    </source>
</evidence>
<gene>
    <name evidence="1" type="primary">ST0717</name>
    <name evidence="1" type="ordered locus">STK_07170</name>
</gene>
<keyword evidence="2" id="KW-1185">Reference proteome</keyword>
<dbReference type="eggNOG" id="arCOG03707">
    <property type="taxonomic scope" value="Archaea"/>
</dbReference>
<organism evidence="1 2">
    <name type="scientific">Sulfurisphaera tokodaii (strain DSM 16993 / JCM 10545 / NBRC 100140 / 7)</name>
    <name type="common">Sulfolobus tokodaii</name>
    <dbReference type="NCBI Taxonomy" id="273063"/>
    <lineage>
        <taxon>Archaea</taxon>
        <taxon>Thermoproteota</taxon>
        <taxon>Thermoprotei</taxon>
        <taxon>Sulfolobales</taxon>
        <taxon>Sulfolobaceae</taxon>
        <taxon>Sulfurisphaera</taxon>
    </lineage>
</organism>
<evidence type="ECO:0008006" key="3">
    <source>
        <dbReference type="Google" id="ProtNLM"/>
    </source>
</evidence>
<dbReference type="InterPro" id="IPR010268">
    <property type="entry name" value="PaREP1"/>
</dbReference>
<reference evidence="2" key="1">
    <citation type="journal article" date="2001" name="DNA Res.">
        <title>Complete genome sequence of an aerobic thermoacidophilic Crenarchaeon, Sulfolobus tokodaii strain7.</title>
        <authorList>
            <person name="Kawarabayasi Y."/>
            <person name="Hino Y."/>
            <person name="Horikawa H."/>
            <person name="Jin-no K."/>
            <person name="Takahashi M."/>
            <person name="Sekine M."/>
            <person name="Baba S."/>
            <person name="Ankai A."/>
            <person name="Kosugi H."/>
            <person name="Hosoyama A."/>
            <person name="Fukui S."/>
            <person name="Nagai Y."/>
            <person name="Nishijima K."/>
            <person name="Otsuka R."/>
            <person name="Nakazawa H."/>
            <person name="Takamiya M."/>
            <person name="Kato Y."/>
            <person name="Yoshizawa T."/>
            <person name="Tanaka T."/>
            <person name="Kudoh Y."/>
            <person name="Yamazaki J."/>
            <person name="Kushida N."/>
            <person name="Oguchi A."/>
            <person name="Aoki K."/>
            <person name="Masuda S."/>
            <person name="Yanagii M."/>
            <person name="Nishimura M."/>
            <person name="Yamagishi A."/>
            <person name="Oshima T."/>
            <person name="Kikuchi H."/>
        </authorList>
    </citation>
    <scope>NUCLEOTIDE SEQUENCE [LARGE SCALE GENOMIC DNA]</scope>
    <source>
        <strain evidence="2">DSM 16993 / JCM 10545 / NBRC 100140 / 7</strain>
    </source>
</reference>
<dbReference type="EMBL" id="BA000023">
    <property type="protein sequence ID" value="BAB65725.1"/>
    <property type="molecule type" value="Genomic_DNA"/>
</dbReference>
<dbReference type="KEGG" id="sto:STK_07170"/>
<name>Q974D4_SULTO</name>
<evidence type="ECO:0000313" key="1">
    <source>
        <dbReference type="EMBL" id="BAB65725.1"/>
    </source>
</evidence>